<proteinExistence type="predicted"/>
<dbReference type="PANTHER" id="PTHR43151">
    <property type="entry name" value="FEOA FAMILY PROTEIN"/>
    <property type="match status" value="1"/>
</dbReference>
<dbReference type="InterPro" id="IPR007167">
    <property type="entry name" value="Fe-transptr_FeoA-like"/>
</dbReference>
<dbReference type="InterPro" id="IPR038157">
    <property type="entry name" value="FeoA_core_dom"/>
</dbReference>
<dbReference type="AlphaFoldDB" id="A0A1I4L8S3"/>
<dbReference type="SUPFAM" id="SSF50037">
    <property type="entry name" value="C-terminal domain of transcriptional repressors"/>
    <property type="match status" value="1"/>
</dbReference>
<protein>
    <submittedName>
        <fullName evidence="3">Ferrous iron transport protein A</fullName>
    </submittedName>
</protein>
<dbReference type="SMART" id="SM00899">
    <property type="entry name" value="FeoA"/>
    <property type="match status" value="1"/>
</dbReference>
<sequence>MTANVFPLTMLGQGHRAEIVANESYGRGLLRHLEDLGLNSGTVIEVVTAGNPGPFLLATEDQQIALGQRIAAQIMVKNKN</sequence>
<dbReference type="PANTHER" id="PTHR43151:SF1">
    <property type="entry name" value="SSR2333 PROTEIN"/>
    <property type="match status" value="1"/>
</dbReference>
<evidence type="ECO:0000256" key="1">
    <source>
        <dbReference type="ARBA" id="ARBA00023004"/>
    </source>
</evidence>
<feature type="domain" description="Ferrous iron transporter FeoA-like" evidence="2">
    <location>
        <begin position="6"/>
        <end position="78"/>
    </location>
</feature>
<dbReference type="InterPro" id="IPR008988">
    <property type="entry name" value="Transcriptional_repressor_C"/>
</dbReference>
<dbReference type="Pfam" id="PF04023">
    <property type="entry name" value="FeoA"/>
    <property type="match status" value="1"/>
</dbReference>
<reference evidence="3 4" key="1">
    <citation type="submission" date="2016-10" db="EMBL/GenBank/DDBJ databases">
        <authorList>
            <person name="de Groot N.N."/>
        </authorList>
    </citation>
    <scope>NUCLEOTIDE SEQUENCE [LARGE SCALE GENOMIC DNA]</scope>
    <source>
        <strain evidence="3 4">ATCC 51327</strain>
    </source>
</reference>
<name>A0A1I4L8S3_9FIRM</name>
<dbReference type="STRING" id="29563.SAMN02983006_02258"/>
<keyword evidence="1" id="KW-0408">Iron</keyword>
<gene>
    <name evidence="3" type="ORF">SAMN02983006_02258</name>
</gene>
<dbReference type="RefSeq" id="WP_089862292.1">
    <property type="nucleotide sequence ID" value="NZ_FOTI01000038.1"/>
</dbReference>
<dbReference type="Gene3D" id="2.30.30.90">
    <property type="match status" value="1"/>
</dbReference>
<dbReference type="Proteomes" id="UP000199006">
    <property type="component" value="Unassembled WGS sequence"/>
</dbReference>
<evidence type="ECO:0000259" key="2">
    <source>
        <dbReference type="SMART" id="SM00899"/>
    </source>
</evidence>
<accession>A0A1I4L8S3</accession>
<evidence type="ECO:0000313" key="3">
    <source>
        <dbReference type="EMBL" id="SFL87435.1"/>
    </source>
</evidence>
<dbReference type="InterPro" id="IPR053184">
    <property type="entry name" value="FeoA-like"/>
</dbReference>
<keyword evidence="4" id="KW-1185">Reference proteome</keyword>
<organism evidence="3 4">
    <name type="scientific">Halanaerobium salsuginis</name>
    <dbReference type="NCBI Taxonomy" id="29563"/>
    <lineage>
        <taxon>Bacteria</taxon>
        <taxon>Bacillati</taxon>
        <taxon>Bacillota</taxon>
        <taxon>Clostridia</taxon>
        <taxon>Halanaerobiales</taxon>
        <taxon>Halanaerobiaceae</taxon>
        <taxon>Halanaerobium</taxon>
    </lineage>
</organism>
<evidence type="ECO:0000313" key="4">
    <source>
        <dbReference type="Proteomes" id="UP000199006"/>
    </source>
</evidence>
<dbReference type="GO" id="GO:0046914">
    <property type="term" value="F:transition metal ion binding"/>
    <property type="evidence" value="ECO:0007669"/>
    <property type="project" value="InterPro"/>
</dbReference>
<dbReference type="OrthoDB" id="2112558at2"/>
<dbReference type="EMBL" id="FOTI01000038">
    <property type="protein sequence ID" value="SFL87435.1"/>
    <property type="molecule type" value="Genomic_DNA"/>
</dbReference>